<dbReference type="GO" id="GO:0006260">
    <property type="term" value="P:DNA replication"/>
    <property type="evidence" value="ECO:0007669"/>
    <property type="project" value="UniProtKB-UniRule"/>
</dbReference>
<evidence type="ECO:0000256" key="1">
    <source>
        <dbReference type="ARBA" id="ARBA00022829"/>
    </source>
</evidence>
<feature type="transmembrane region" description="Helical" evidence="4">
    <location>
        <begin position="198"/>
        <end position="219"/>
    </location>
</feature>
<evidence type="ECO:0000313" key="5">
    <source>
        <dbReference type="EMBL" id="EEG78284.1"/>
    </source>
</evidence>
<dbReference type="PANTHER" id="PTHR33969:SF2">
    <property type="entry name" value="SEGREGATION AND CONDENSATION PROTEIN A"/>
    <property type="match status" value="1"/>
</dbReference>
<keyword evidence="3" id="KW-0132">Cell division</keyword>
<dbReference type="OrthoDB" id="9811016at2"/>
<dbReference type="GO" id="GO:0007059">
    <property type="term" value="P:chromosome segregation"/>
    <property type="evidence" value="ECO:0007669"/>
    <property type="project" value="UniProtKB-UniRule"/>
</dbReference>
<keyword evidence="4" id="KW-0472">Membrane</keyword>
<evidence type="ECO:0000313" key="6">
    <source>
        <dbReference type="Proteomes" id="UP000006443"/>
    </source>
</evidence>
<evidence type="ECO:0000256" key="2">
    <source>
        <dbReference type="ARBA" id="ARBA00044777"/>
    </source>
</evidence>
<evidence type="ECO:0000256" key="3">
    <source>
        <dbReference type="HAMAP-Rule" id="MF_01805"/>
    </source>
</evidence>
<sequence length="244" mass="27687">MEYHVKLPAFEGPFALLIHLIEKAEVDVYEVSIKDITAEYLSCLQTMQDLNLEIASEFLVMAATLLKLKSKRLLPGTVVAEDELEESMLAIDSQEELVQRLLEYRHFRSVADELRQFEQSQKRVFVRSLSGEKVVLVNPEEEASLTGVTLPGLMQAFQKLVAESQRQPQEVTPDEFTVQDKIKQVLQALRGKKDGVDFFALFPQSAALAEIIVTFFALLELVRMRKVTVWQSGPLGSLMVMRRT</sequence>
<dbReference type="GO" id="GO:0051301">
    <property type="term" value="P:cell division"/>
    <property type="evidence" value="ECO:0007669"/>
    <property type="project" value="UniProtKB-KW"/>
</dbReference>
<dbReference type="AlphaFoldDB" id="C0GDZ0"/>
<dbReference type="PANTHER" id="PTHR33969">
    <property type="entry name" value="SEGREGATION AND CONDENSATION PROTEIN A"/>
    <property type="match status" value="1"/>
</dbReference>
<evidence type="ECO:0000256" key="4">
    <source>
        <dbReference type="SAM" id="Phobius"/>
    </source>
</evidence>
<dbReference type="GO" id="GO:0005737">
    <property type="term" value="C:cytoplasm"/>
    <property type="evidence" value="ECO:0007669"/>
    <property type="project" value="UniProtKB-SubCell"/>
</dbReference>
<dbReference type="InterPro" id="IPR003768">
    <property type="entry name" value="ScpA"/>
</dbReference>
<keyword evidence="1 3" id="KW-0159">Chromosome partition</keyword>
<organism evidence="5 6">
    <name type="scientific">Dethiobacter alkaliphilus AHT 1</name>
    <dbReference type="NCBI Taxonomy" id="555088"/>
    <lineage>
        <taxon>Bacteria</taxon>
        <taxon>Bacillati</taxon>
        <taxon>Bacillota</taxon>
        <taxon>Dethiobacteria</taxon>
        <taxon>Dethiobacterales</taxon>
        <taxon>Dethiobacteraceae</taxon>
        <taxon>Dethiobacter</taxon>
    </lineage>
</organism>
<proteinExistence type="inferred from homology"/>
<gene>
    <name evidence="3" type="primary">scpA</name>
    <name evidence="5" type="ORF">DealDRAFT_0699</name>
</gene>
<comment type="similarity">
    <text evidence="3">Belongs to the ScpA family.</text>
</comment>
<dbReference type="RefSeq" id="WP_008514915.1">
    <property type="nucleotide sequence ID" value="NZ_ACJM01000003.1"/>
</dbReference>
<reference evidence="5 6" key="1">
    <citation type="submission" date="2009-02" db="EMBL/GenBank/DDBJ databases">
        <title>Sequencing of the draft genome and assembly of Dethiobacter alkaliphilus AHT 1.</title>
        <authorList>
            <consortium name="US DOE Joint Genome Institute (JGI-PGF)"/>
            <person name="Lucas S."/>
            <person name="Copeland A."/>
            <person name="Lapidus A."/>
            <person name="Glavina del Rio T."/>
            <person name="Dalin E."/>
            <person name="Tice H."/>
            <person name="Bruce D."/>
            <person name="Goodwin L."/>
            <person name="Pitluck S."/>
            <person name="Larimer F."/>
            <person name="Land M.L."/>
            <person name="Hauser L."/>
            <person name="Muyzer G."/>
        </authorList>
    </citation>
    <scope>NUCLEOTIDE SEQUENCE [LARGE SCALE GENOMIC DNA]</scope>
    <source>
        <strain evidence="5 6">AHT 1</strain>
    </source>
</reference>
<comment type="subcellular location">
    <subcellularLocation>
        <location evidence="3">Cytoplasm</location>
    </subcellularLocation>
    <text evidence="3">Associated with two foci at the outer edges of the nucleoid region in young cells, and at four foci within both cell halves in older cells.</text>
</comment>
<dbReference type="Gene3D" id="6.10.250.2410">
    <property type="match status" value="1"/>
</dbReference>
<dbReference type="Gene3D" id="1.10.10.580">
    <property type="entry name" value="Structural maintenance of chromosome 1. Chain E"/>
    <property type="match status" value="1"/>
</dbReference>
<dbReference type="Pfam" id="PF02616">
    <property type="entry name" value="SMC_ScpA"/>
    <property type="match status" value="1"/>
</dbReference>
<accession>C0GDZ0</accession>
<dbReference type="EMBL" id="ACJM01000003">
    <property type="protein sequence ID" value="EEG78284.1"/>
    <property type="molecule type" value="Genomic_DNA"/>
</dbReference>
<protein>
    <recommendedName>
        <fullName evidence="2 3">Segregation and condensation protein A</fullName>
    </recommendedName>
</protein>
<comment type="function">
    <text evidence="3">Participates in chromosomal partition during cell division. May act via the formation of a condensin-like complex containing Smc and ScpB that pull DNA away from mid-cell into both cell halves.</text>
</comment>
<dbReference type="STRING" id="555088.DealDRAFT_0699"/>
<keyword evidence="4" id="KW-0812">Transmembrane</keyword>
<dbReference type="Proteomes" id="UP000006443">
    <property type="component" value="Unassembled WGS sequence"/>
</dbReference>
<keyword evidence="4" id="KW-1133">Transmembrane helix</keyword>
<dbReference type="InterPro" id="IPR023093">
    <property type="entry name" value="ScpA-like_C"/>
</dbReference>
<comment type="caution">
    <text evidence="5">The sequence shown here is derived from an EMBL/GenBank/DDBJ whole genome shotgun (WGS) entry which is preliminary data.</text>
</comment>
<keyword evidence="6" id="KW-1185">Reference proteome</keyword>
<name>C0GDZ0_DETAL</name>
<keyword evidence="3" id="KW-0963">Cytoplasm</keyword>
<comment type="subunit">
    <text evidence="3">Component of a cohesin-like complex composed of ScpA, ScpB and the Smc homodimer, in which ScpA and ScpB bind to the head domain of Smc. The presence of the three proteins is required for the association of the complex with DNA.</text>
</comment>
<dbReference type="eggNOG" id="COG1354">
    <property type="taxonomic scope" value="Bacteria"/>
</dbReference>
<keyword evidence="3" id="KW-0131">Cell cycle</keyword>
<dbReference type="HAMAP" id="MF_01805">
    <property type="entry name" value="ScpA"/>
    <property type="match status" value="1"/>
</dbReference>